<dbReference type="AlphaFoldDB" id="T1CPX2"/>
<organism evidence="1">
    <name type="scientific">mine drainage metagenome</name>
    <dbReference type="NCBI Taxonomy" id="410659"/>
    <lineage>
        <taxon>unclassified sequences</taxon>
        <taxon>metagenomes</taxon>
        <taxon>ecological metagenomes</taxon>
    </lineage>
</organism>
<keyword evidence="1" id="KW-0808">Transferase</keyword>
<dbReference type="InterPro" id="IPR017438">
    <property type="entry name" value="ATP-NAD_kinase_N"/>
</dbReference>
<dbReference type="Gene3D" id="3.40.50.10330">
    <property type="entry name" value="Probable inorganic polyphosphate/atp-NAD kinase, domain 1"/>
    <property type="match status" value="1"/>
</dbReference>
<reference evidence="1" key="2">
    <citation type="journal article" date="2014" name="ISME J.">
        <title>Microbial stratification in low pH oxic and suboxic macroscopic growths along an acid mine drainage.</title>
        <authorList>
            <person name="Mendez-Garcia C."/>
            <person name="Mesa V."/>
            <person name="Sprenger R.R."/>
            <person name="Richter M."/>
            <person name="Diez M.S."/>
            <person name="Solano J."/>
            <person name="Bargiela R."/>
            <person name="Golyshina O.V."/>
            <person name="Manteca A."/>
            <person name="Ramos J.L."/>
            <person name="Gallego J.R."/>
            <person name="Llorente I."/>
            <person name="Martins Dos Santos V.A."/>
            <person name="Jensen O.N."/>
            <person name="Pelaez A.I."/>
            <person name="Sanchez J."/>
            <person name="Ferrer M."/>
        </authorList>
    </citation>
    <scope>NUCLEOTIDE SEQUENCE</scope>
</reference>
<accession>T1CPX2</accession>
<keyword evidence="1" id="KW-0418">Kinase</keyword>
<proteinExistence type="predicted"/>
<dbReference type="InterPro" id="IPR002504">
    <property type="entry name" value="NADK"/>
</dbReference>
<gene>
    <name evidence="1" type="ORF">B1A_05960</name>
</gene>
<dbReference type="GO" id="GO:0006741">
    <property type="term" value="P:NADP+ biosynthetic process"/>
    <property type="evidence" value="ECO:0007669"/>
    <property type="project" value="InterPro"/>
</dbReference>
<dbReference type="GO" id="GO:0003951">
    <property type="term" value="F:NAD+ kinase activity"/>
    <property type="evidence" value="ECO:0007669"/>
    <property type="project" value="InterPro"/>
</dbReference>
<dbReference type="SUPFAM" id="SSF111331">
    <property type="entry name" value="NAD kinase/diacylglycerol kinase-like"/>
    <property type="match status" value="1"/>
</dbReference>
<dbReference type="InterPro" id="IPR016064">
    <property type="entry name" value="NAD/diacylglycerol_kinase_sf"/>
</dbReference>
<comment type="caution">
    <text evidence="1">The sequence shown here is derived from an EMBL/GenBank/DDBJ whole genome shotgun (WGS) entry which is preliminary data.</text>
</comment>
<reference evidence="1" key="1">
    <citation type="submission" date="2013-08" db="EMBL/GenBank/DDBJ databases">
        <authorList>
            <person name="Mendez C."/>
            <person name="Richter M."/>
            <person name="Ferrer M."/>
            <person name="Sanchez J."/>
        </authorList>
    </citation>
    <scope>NUCLEOTIDE SEQUENCE</scope>
</reference>
<name>T1CPX2_9ZZZZ</name>
<dbReference type="Pfam" id="PF01513">
    <property type="entry name" value="NAD_kinase"/>
    <property type="match status" value="1"/>
</dbReference>
<evidence type="ECO:0000313" key="1">
    <source>
        <dbReference type="EMBL" id="EQD71105.1"/>
    </source>
</evidence>
<feature type="non-terminal residue" evidence="1">
    <location>
        <position position="162"/>
    </location>
</feature>
<protein>
    <submittedName>
        <fullName evidence="1">ATP-NAD/AcoX kinase</fullName>
        <ecNumber evidence="1">2.7.1.-</ecNumber>
    </submittedName>
</protein>
<sequence length="162" mass="17162">MTEIGILANPTKPRAVALAAELGDRLAPRARVVYADETAERIGGGRPHAPLADLGAEVVVAVGGDGTFLHAARSTRSPILPINAGTVGVLAELHGDSPTVVEETVDRLLTRRYSIEARLRLAVRLSGAVLPDATNEITIHDPAMGRMGNVRDRRRRAAGRPV</sequence>
<dbReference type="EMBL" id="AUZX01004337">
    <property type="protein sequence ID" value="EQD71105.1"/>
    <property type="molecule type" value="Genomic_DNA"/>
</dbReference>
<dbReference type="EC" id="2.7.1.-" evidence="1"/>